<dbReference type="OrthoDB" id="2942377at2759"/>
<comment type="caution">
    <text evidence="1">The sequence shown here is derived from an EMBL/GenBank/DDBJ whole genome shotgun (WGS) entry which is preliminary data.</text>
</comment>
<accession>A0A9P7FUN1</accession>
<organism evidence="1 2">
    <name type="scientific">Sphagnurus paluster</name>
    <dbReference type="NCBI Taxonomy" id="117069"/>
    <lineage>
        <taxon>Eukaryota</taxon>
        <taxon>Fungi</taxon>
        <taxon>Dikarya</taxon>
        <taxon>Basidiomycota</taxon>
        <taxon>Agaricomycotina</taxon>
        <taxon>Agaricomycetes</taxon>
        <taxon>Agaricomycetidae</taxon>
        <taxon>Agaricales</taxon>
        <taxon>Tricholomatineae</taxon>
        <taxon>Lyophyllaceae</taxon>
        <taxon>Sphagnurus</taxon>
    </lineage>
</organism>
<keyword evidence="2" id="KW-1185">Reference proteome</keyword>
<evidence type="ECO:0000313" key="2">
    <source>
        <dbReference type="Proteomes" id="UP000717328"/>
    </source>
</evidence>
<protein>
    <submittedName>
        <fullName evidence="1">Uncharacterized protein</fullName>
    </submittedName>
</protein>
<dbReference type="Proteomes" id="UP000717328">
    <property type="component" value="Unassembled WGS sequence"/>
</dbReference>
<gene>
    <name evidence="1" type="ORF">H0H81_008696</name>
</gene>
<reference evidence="1" key="2">
    <citation type="submission" date="2021-10" db="EMBL/GenBank/DDBJ databases">
        <title>Phylogenomics reveals ancestral predisposition of the termite-cultivated fungus Termitomyces towards a domesticated lifestyle.</title>
        <authorList>
            <person name="Auxier B."/>
            <person name="Grum-Grzhimaylo A."/>
            <person name="Cardenas M.E."/>
            <person name="Lodge J.D."/>
            <person name="Laessoe T."/>
            <person name="Pedersen O."/>
            <person name="Smith M.E."/>
            <person name="Kuyper T.W."/>
            <person name="Franco-Molano E.A."/>
            <person name="Baroni T.J."/>
            <person name="Aanen D.K."/>
        </authorList>
    </citation>
    <scope>NUCLEOTIDE SEQUENCE</scope>
    <source>
        <strain evidence="1">D49</strain>
    </source>
</reference>
<dbReference type="AlphaFoldDB" id="A0A9P7FUN1"/>
<reference evidence="1" key="1">
    <citation type="submission" date="2021-02" db="EMBL/GenBank/DDBJ databases">
        <authorList>
            <person name="Nieuwenhuis M."/>
            <person name="Van De Peppel L.J.J."/>
        </authorList>
    </citation>
    <scope>NUCLEOTIDE SEQUENCE</scope>
    <source>
        <strain evidence="1">D49</strain>
    </source>
</reference>
<name>A0A9P7FUN1_9AGAR</name>
<sequence>MLLLVEEFDTANYLLSGLIHVQRIDTEYSSIDPSDFSSIHVYFQDMCSALFGDIPQQMIDDFFGDVDALTGTSKEEAHRVLRETCEEVHRILVESKGMDPLETASRAVTRLDEGLLQLVEMVQDTYGDEFGKMLKTKMGTQAFKDSTAKSGGEYEVVG</sequence>
<dbReference type="EMBL" id="JABCKI010005738">
    <property type="protein sequence ID" value="KAG5638927.1"/>
    <property type="molecule type" value="Genomic_DNA"/>
</dbReference>
<evidence type="ECO:0000313" key="1">
    <source>
        <dbReference type="EMBL" id="KAG5638927.1"/>
    </source>
</evidence>
<proteinExistence type="predicted"/>